<dbReference type="CDD" id="cd16917">
    <property type="entry name" value="HATPase_UhpB-NarQ-NarX-like"/>
    <property type="match status" value="1"/>
</dbReference>
<dbReference type="InterPro" id="IPR011712">
    <property type="entry name" value="Sig_transdc_His_kin_sub3_dim/P"/>
</dbReference>
<dbReference type="GO" id="GO:0016020">
    <property type="term" value="C:membrane"/>
    <property type="evidence" value="ECO:0007669"/>
    <property type="project" value="InterPro"/>
</dbReference>
<sequence>MQVRFFSLSCLLFLAYPVGAITRTSIWLLPVLLAFAAGYCRVIIRNTPQMHGNRAPLTVLLTLALGALMVPTLHYDWFSGLGVFAAIMLLINFPLRWWPVVLTALIGSCTLVAQFILHAERSSIVVLLVLLVIVGATQVAVYKQIETSMQLQEARTELTHLAVAEERLRIARDLHDILGQRLSAVTLKAEIAAQMVVRDPHRAVNEILEVSATARDALAEVRAAVSGYRTVWLRAEAESSEALLTACGVTVTVAGPLSLPRPTNETAGWVVREATTNVIRHASAQRCWITVVDEGDTFVVQVADDGAGGALDQPFSYGTGLTGLAERIDIVGGELEVGPRDGRFVVTARIPANPQFADSTATRRSAFGRPR</sequence>
<proteinExistence type="predicted"/>
<feature type="domain" description="Signal transduction histidine kinase subgroup 3 dimerisation and phosphoacceptor" evidence="5">
    <location>
        <begin position="166"/>
        <end position="230"/>
    </location>
</feature>
<dbReference type="InterPro" id="IPR050482">
    <property type="entry name" value="Sensor_HK_TwoCompSys"/>
</dbReference>
<dbReference type="EMBL" id="LT607752">
    <property type="protein sequence ID" value="SCG64992.1"/>
    <property type="molecule type" value="Genomic_DNA"/>
</dbReference>
<feature type="domain" description="Histidine kinase/HSP90-like ATPase" evidence="4">
    <location>
        <begin position="270"/>
        <end position="352"/>
    </location>
</feature>
<dbReference type="GO" id="GO:0046983">
    <property type="term" value="F:protein dimerization activity"/>
    <property type="evidence" value="ECO:0007669"/>
    <property type="project" value="InterPro"/>
</dbReference>
<evidence type="ECO:0000256" key="2">
    <source>
        <dbReference type="ARBA" id="ARBA00022777"/>
    </source>
</evidence>
<dbReference type="RefSeq" id="WP_067303184.1">
    <property type="nucleotide sequence ID" value="NZ_LRMV01000014.1"/>
</dbReference>
<evidence type="ECO:0000259" key="4">
    <source>
        <dbReference type="Pfam" id="PF02518"/>
    </source>
</evidence>
<dbReference type="PANTHER" id="PTHR24421">
    <property type="entry name" value="NITRATE/NITRITE SENSOR PROTEIN NARX-RELATED"/>
    <property type="match status" value="1"/>
</dbReference>
<evidence type="ECO:0000256" key="1">
    <source>
        <dbReference type="ARBA" id="ARBA00022679"/>
    </source>
</evidence>
<reference evidence="7" key="1">
    <citation type="submission" date="2016-06" db="EMBL/GenBank/DDBJ databases">
        <authorList>
            <person name="Varghese N."/>
            <person name="Submissions Spin"/>
        </authorList>
    </citation>
    <scope>NUCLEOTIDE SEQUENCE [LARGE SCALE GENOMIC DNA]</scope>
    <source>
        <strain evidence="7">DSM 44983</strain>
    </source>
</reference>
<gene>
    <name evidence="6" type="ORF">GA0070623_3099</name>
</gene>
<dbReference type="InterPro" id="IPR036890">
    <property type="entry name" value="HATPase_C_sf"/>
</dbReference>
<dbReference type="GO" id="GO:0000155">
    <property type="term" value="F:phosphorelay sensor kinase activity"/>
    <property type="evidence" value="ECO:0007669"/>
    <property type="project" value="InterPro"/>
</dbReference>
<protein>
    <submittedName>
        <fullName evidence="6">Two-component system, NarL family, sensor histidine kinase DesK</fullName>
    </submittedName>
</protein>
<dbReference type="InterPro" id="IPR003594">
    <property type="entry name" value="HATPase_dom"/>
</dbReference>
<evidence type="ECO:0000256" key="3">
    <source>
        <dbReference type="ARBA" id="ARBA00023012"/>
    </source>
</evidence>
<dbReference type="AlphaFoldDB" id="A0A109INF2"/>
<evidence type="ECO:0000313" key="6">
    <source>
        <dbReference type="EMBL" id="SCG64992.1"/>
    </source>
</evidence>
<organism evidence="6 7">
    <name type="scientific">Micromonospora rifamycinica</name>
    <dbReference type="NCBI Taxonomy" id="291594"/>
    <lineage>
        <taxon>Bacteria</taxon>
        <taxon>Bacillati</taxon>
        <taxon>Actinomycetota</taxon>
        <taxon>Actinomycetes</taxon>
        <taxon>Micromonosporales</taxon>
        <taxon>Micromonosporaceae</taxon>
        <taxon>Micromonospora</taxon>
    </lineage>
</organism>
<keyword evidence="3" id="KW-0902">Two-component regulatory system</keyword>
<evidence type="ECO:0000313" key="7">
    <source>
        <dbReference type="Proteomes" id="UP000198226"/>
    </source>
</evidence>
<dbReference type="Proteomes" id="UP000198226">
    <property type="component" value="Chromosome I"/>
</dbReference>
<keyword evidence="1" id="KW-0808">Transferase</keyword>
<dbReference type="Gene3D" id="3.30.565.10">
    <property type="entry name" value="Histidine kinase-like ATPase, C-terminal domain"/>
    <property type="match status" value="1"/>
</dbReference>
<dbReference type="Pfam" id="PF02518">
    <property type="entry name" value="HATPase_c"/>
    <property type="match status" value="1"/>
</dbReference>
<name>A0A109INF2_9ACTN</name>
<dbReference type="Gene3D" id="1.20.5.1930">
    <property type="match status" value="1"/>
</dbReference>
<dbReference type="SUPFAM" id="SSF55874">
    <property type="entry name" value="ATPase domain of HSP90 chaperone/DNA topoisomerase II/histidine kinase"/>
    <property type="match status" value="1"/>
</dbReference>
<dbReference type="PANTHER" id="PTHR24421:SF63">
    <property type="entry name" value="SENSOR HISTIDINE KINASE DESK"/>
    <property type="match status" value="1"/>
</dbReference>
<dbReference type="Pfam" id="PF07730">
    <property type="entry name" value="HisKA_3"/>
    <property type="match status" value="1"/>
</dbReference>
<evidence type="ECO:0000259" key="5">
    <source>
        <dbReference type="Pfam" id="PF07730"/>
    </source>
</evidence>
<keyword evidence="2 6" id="KW-0418">Kinase</keyword>
<dbReference type="OrthoDB" id="5241784at2"/>
<accession>A0A109INF2</accession>
<keyword evidence="7" id="KW-1185">Reference proteome</keyword>